<dbReference type="Pfam" id="PF04505">
    <property type="entry name" value="CD225"/>
    <property type="match status" value="1"/>
</dbReference>
<accession>A0A8M1NCG0</accession>
<protein>
    <submittedName>
        <fullName evidence="7">Si:dkey-204f11.3</fullName>
    </submittedName>
    <submittedName>
        <fullName evidence="9">Uncharacterized protein LOC100034401</fullName>
    </submittedName>
</protein>
<dbReference type="InterPro" id="IPR051517">
    <property type="entry name" value="IFITM_antiviral_protein"/>
</dbReference>
<dbReference type="Bgee" id="ENSDARG00000092616">
    <property type="expression patterns" value="Expressed in pharyngeal gill and 1 other cell type or tissue"/>
</dbReference>
<reference evidence="9" key="4">
    <citation type="submission" date="2025-04" db="UniProtKB">
        <authorList>
            <consortium name="RefSeq"/>
        </authorList>
    </citation>
    <scope>IDENTIFICATION</scope>
    <source>
        <strain evidence="9">Tuebingen</strain>
    </source>
</reference>
<comment type="subcellular location">
    <subcellularLocation>
        <location evidence="1">Membrane</location>
    </subcellularLocation>
</comment>
<dbReference type="HOGENOM" id="CLU_1618429_0_0_1"/>
<keyword evidence="5 6" id="KW-0472">Membrane</keyword>
<dbReference type="PANTHER" id="PTHR13999">
    <property type="entry name" value="INTERFERON INDUCIBLE TRANSMEMBRANE PROTEIN"/>
    <property type="match status" value="1"/>
</dbReference>
<dbReference type="PaxDb" id="7955-ENSDARP00000120584"/>
<dbReference type="GeneTree" id="ENSGT00950000182857"/>
<name>Q5PNN0_DANRE</name>
<evidence type="ECO:0000313" key="8">
    <source>
        <dbReference type="Proteomes" id="UP000000437"/>
    </source>
</evidence>
<reference evidence="7 8" key="1">
    <citation type="journal article" date="2013" name="Nature">
        <title>The zebrafish reference genome sequence and its relationship to the human genome.</title>
        <authorList>
            <consortium name="Genome Reference Consortium Zebrafish"/>
            <person name="Howe K."/>
            <person name="Clark M.D."/>
            <person name="Torroja C.F."/>
            <person name="Torrance J."/>
            <person name="Berthelot C."/>
            <person name="Muffato M."/>
            <person name="Collins J.E."/>
            <person name="Humphray S."/>
            <person name="McLaren K."/>
            <person name="Matthews L."/>
            <person name="McLaren S."/>
            <person name="Sealy I."/>
            <person name="Caccamo M."/>
            <person name="Churcher C."/>
            <person name="Scott C."/>
            <person name="Barrett J.C."/>
            <person name="Koch R."/>
            <person name="Rauch G.J."/>
            <person name="White S."/>
            <person name="Chow W."/>
            <person name="Kilian B."/>
            <person name="Quintais L.T."/>
            <person name="Guerra-Assuncao J.A."/>
            <person name="Zhou Y."/>
            <person name="Gu Y."/>
            <person name="Yen J."/>
            <person name="Vogel J.H."/>
            <person name="Eyre T."/>
            <person name="Redmond S."/>
            <person name="Banerjee R."/>
            <person name="Chi J."/>
            <person name="Fu B."/>
            <person name="Langley E."/>
            <person name="Maguire S.F."/>
            <person name="Laird G.K."/>
            <person name="Lloyd D."/>
            <person name="Kenyon E."/>
            <person name="Donaldson S."/>
            <person name="Sehra H."/>
            <person name="Almeida-King J."/>
            <person name="Loveland J."/>
            <person name="Trevanion S."/>
            <person name="Jones M."/>
            <person name="Quail M."/>
            <person name="Willey D."/>
            <person name="Hunt A."/>
            <person name="Burton J."/>
            <person name="Sims S."/>
            <person name="McLay K."/>
            <person name="Plumb B."/>
            <person name="Davis J."/>
            <person name="Clee C."/>
            <person name="Oliver K."/>
            <person name="Clark R."/>
            <person name="Riddle C."/>
            <person name="Elliot D."/>
            <person name="Eliott D."/>
            <person name="Threadgold G."/>
            <person name="Harden G."/>
            <person name="Ware D."/>
            <person name="Begum S."/>
            <person name="Mortimore B."/>
            <person name="Mortimer B."/>
            <person name="Kerry G."/>
            <person name="Heath P."/>
            <person name="Phillimore B."/>
            <person name="Tracey A."/>
            <person name="Corby N."/>
            <person name="Dunn M."/>
            <person name="Johnson C."/>
            <person name="Wood J."/>
            <person name="Clark S."/>
            <person name="Pelan S."/>
            <person name="Griffiths G."/>
            <person name="Smith M."/>
            <person name="Glithero R."/>
            <person name="Howden P."/>
            <person name="Barker N."/>
            <person name="Lloyd C."/>
            <person name="Stevens C."/>
            <person name="Harley J."/>
            <person name="Holt K."/>
            <person name="Panagiotidis G."/>
            <person name="Lovell J."/>
            <person name="Beasley H."/>
            <person name="Henderson C."/>
            <person name="Gordon D."/>
            <person name="Auger K."/>
            <person name="Wright D."/>
            <person name="Collins J."/>
            <person name="Raisen C."/>
            <person name="Dyer L."/>
            <person name="Leung K."/>
            <person name="Robertson L."/>
            <person name="Ambridge K."/>
            <person name="Leongamornlert D."/>
            <person name="McGuire S."/>
            <person name="Gilderthorp R."/>
            <person name="Griffiths C."/>
            <person name="Manthravadi D."/>
            <person name="Nichol S."/>
            <person name="Barker G."/>
            <person name="Whitehead S."/>
            <person name="Kay M."/>
            <person name="Brown J."/>
            <person name="Murnane C."/>
            <person name="Gray E."/>
            <person name="Humphries M."/>
            <person name="Sycamore N."/>
            <person name="Barker D."/>
            <person name="Saunders D."/>
            <person name="Wallis J."/>
            <person name="Babbage A."/>
            <person name="Hammond S."/>
            <person name="Mashreghi-Mohammadi M."/>
            <person name="Barr L."/>
            <person name="Martin S."/>
            <person name="Wray P."/>
            <person name="Ellington A."/>
            <person name="Matthews N."/>
            <person name="Ellwood M."/>
            <person name="Woodmansey R."/>
            <person name="Clark G."/>
            <person name="Cooper J."/>
            <person name="Cooper J."/>
            <person name="Tromans A."/>
            <person name="Grafham D."/>
            <person name="Skuce C."/>
            <person name="Pandian R."/>
            <person name="Andrews R."/>
            <person name="Harrison E."/>
            <person name="Kimberley A."/>
            <person name="Garnett J."/>
            <person name="Fosker N."/>
            <person name="Hall R."/>
            <person name="Garner P."/>
            <person name="Kelly D."/>
            <person name="Bird C."/>
            <person name="Palmer S."/>
            <person name="Gehring I."/>
            <person name="Berger A."/>
            <person name="Dooley C.M."/>
            <person name="Ersan-Urun Z."/>
            <person name="Eser C."/>
            <person name="Geiger H."/>
            <person name="Geisler M."/>
            <person name="Karotki L."/>
            <person name="Kirn A."/>
            <person name="Konantz J."/>
            <person name="Konantz M."/>
            <person name="Oberlander M."/>
            <person name="Rudolph-Geiger S."/>
            <person name="Teucke M."/>
            <person name="Lanz C."/>
            <person name="Raddatz G."/>
            <person name="Osoegawa K."/>
            <person name="Zhu B."/>
            <person name="Rapp A."/>
            <person name="Widaa S."/>
            <person name="Langford C."/>
            <person name="Yang F."/>
            <person name="Schuster S.C."/>
            <person name="Carter N.P."/>
            <person name="Harrow J."/>
            <person name="Ning Z."/>
            <person name="Herrero J."/>
            <person name="Searle S.M."/>
            <person name="Enright A."/>
            <person name="Geisler R."/>
            <person name="Plasterk R.H."/>
            <person name="Lee C."/>
            <person name="Westerfield M."/>
            <person name="de Jong P.J."/>
            <person name="Zon L.I."/>
            <person name="Postlethwait J.H."/>
            <person name="Nusslein-Volhard C."/>
            <person name="Hubbard T.J."/>
            <person name="Roest Crollius H."/>
            <person name="Rogers J."/>
            <person name="Stemple D.L."/>
        </authorList>
    </citation>
    <scope>NUCLEOTIDE SEQUENCE [LARGE SCALE GENOMIC DNA]</scope>
    <source>
        <strain evidence="7">Tuebingen</strain>
    </source>
</reference>
<keyword evidence="8" id="KW-1185">Reference proteome</keyword>
<dbReference type="PhylomeDB" id="Q5PNN0"/>
<dbReference type="AlphaFoldDB" id="Q5PNN0"/>
<dbReference type="KEGG" id="dre:100034401"/>
<evidence type="ECO:0000313" key="7">
    <source>
        <dbReference type="Ensembl" id="ENSDARP00000120584"/>
    </source>
</evidence>
<keyword evidence="3 6" id="KW-0812">Transmembrane</keyword>
<evidence type="ECO:0000256" key="2">
    <source>
        <dbReference type="ARBA" id="ARBA00006843"/>
    </source>
</evidence>
<sequence>MDFQIEAPEIEIPEIEVPDVEFCEEMDVDCEMEADNAEGNEGGIEVEFEIKKRPCQTPRNPNQKIQHKSQSPRKVNVKDYLCFSVLSITLFNSLFLGTAAMCFSLKALNRKLKRDVKGAKKFSCLALAANICAVLATISTIIGVAVAISLTHYGHHKRGQCYVI</sequence>
<dbReference type="PANTHER" id="PTHR13999:SF31">
    <property type="entry name" value="IFITM1-RELATED"/>
    <property type="match status" value="1"/>
</dbReference>
<evidence type="ECO:0000256" key="3">
    <source>
        <dbReference type="ARBA" id="ARBA00022692"/>
    </source>
</evidence>
<dbReference type="RefSeq" id="NP_001076517.1">
    <property type="nucleotide sequence ID" value="NM_001083048.1"/>
</dbReference>
<reference evidence="9" key="3">
    <citation type="journal article" date="2014" name="J. Immunol.">
        <title>Contrasted innate responses to two viruses in zebrafish: insights into the ancestral repertoire of vertebrate IFN-stimulated genes.</title>
        <authorList>
            <person name="Briolat V."/>
            <person name="Jouneau L."/>
            <person name="Carvalho R."/>
            <person name="Palha N."/>
            <person name="Langevin C."/>
            <person name="Herbomel P."/>
            <person name="Schwartz O."/>
            <person name="Spaink H.P."/>
            <person name="Levraud J.P."/>
            <person name="Boudinot P."/>
        </authorList>
    </citation>
    <scope>NUCLEOTIDE SEQUENCE</scope>
    <source>
        <strain evidence="9">Tuebingen</strain>
    </source>
</reference>
<accession>Q5PNN0</accession>
<organism evidence="7">
    <name type="scientific">Danio rerio</name>
    <name type="common">Zebrafish</name>
    <name type="synonym">Brachydanio rerio</name>
    <dbReference type="NCBI Taxonomy" id="7955"/>
    <lineage>
        <taxon>Eukaryota</taxon>
        <taxon>Metazoa</taxon>
        <taxon>Chordata</taxon>
        <taxon>Craniata</taxon>
        <taxon>Vertebrata</taxon>
        <taxon>Euteleostomi</taxon>
        <taxon>Actinopterygii</taxon>
        <taxon>Neopterygii</taxon>
        <taxon>Teleostei</taxon>
        <taxon>Ostariophysi</taxon>
        <taxon>Cypriniformes</taxon>
        <taxon>Danionidae</taxon>
        <taxon>Danioninae</taxon>
        <taxon>Danio</taxon>
    </lineage>
</organism>
<dbReference type="ZFIN" id="ZDB-GENE-040724-190">
    <property type="gene designation" value="si:dkey-204f11.3"/>
</dbReference>
<feature type="transmembrane region" description="Helical" evidence="6">
    <location>
        <begin position="80"/>
        <end position="103"/>
    </location>
</feature>
<evidence type="ECO:0000313" key="10">
    <source>
        <dbReference type="ZFIN" id="ZDB-GENE-040724-190"/>
    </source>
</evidence>
<dbReference type="GeneID" id="100034401"/>
<proteinExistence type="inferred from homology"/>
<feature type="transmembrane region" description="Helical" evidence="6">
    <location>
        <begin position="124"/>
        <end position="148"/>
    </location>
</feature>
<dbReference type="EMBL" id="BX649502">
    <property type="status" value="NOT_ANNOTATED_CDS"/>
    <property type="molecule type" value="Genomic_DNA"/>
</dbReference>
<gene>
    <name evidence="7 9 10" type="primary">si:dkey-204f11.3</name>
</gene>
<dbReference type="InterPro" id="IPR007593">
    <property type="entry name" value="CD225/Dispanin_fam"/>
</dbReference>
<dbReference type="Ensembl" id="ENSDART00000142415.2">
    <property type="protein sequence ID" value="ENSDARP00000120584.1"/>
    <property type="gene ID" value="ENSDARG00000092616.2"/>
</dbReference>
<comment type="similarity">
    <text evidence="2">Belongs to the CD225/Dispanin family.</text>
</comment>
<dbReference type="OrthoDB" id="9906841at2759"/>
<evidence type="ECO:0000256" key="4">
    <source>
        <dbReference type="ARBA" id="ARBA00022989"/>
    </source>
</evidence>
<dbReference type="Proteomes" id="UP000000437">
    <property type="component" value="Chromosome 3"/>
</dbReference>
<evidence type="ECO:0000256" key="1">
    <source>
        <dbReference type="ARBA" id="ARBA00004370"/>
    </source>
</evidence>
<reference evidence="7" key="2">
    <citation type="submission" date="2013-08" db="UniProtKB">
        <authorList>
            <consortium name="Ensembl"/>
        </authorList>
    </citation>
    <scope>IDENTIFICATION</scope>
    <source>
        <strain evidence="7">Tuebingen</strain>
    </source>
</reference>
<keyword evidence="4 6" id="KW-1133">Transmembrane helix</keyword>
<evidence type="ECO:0000313" key="9">
    <source>
        <dbReference type="RefSeq" id="NP_001076517.1"/>
    </source>
</evidence>
<evidence type="ECO:0000256" key="6">
    <source>
        <dbReference type="SAM" id="Phobius"/>
    </source>
</evidence>
<dbReference type="AGR" id="ZFIN:ZDB-GENE-040724-190"/>
<dbReference type="GO" id="GO:0005886">
    <property type="term" value="C:plasma membrane"/>
    <property type="evidence" value="ECO:0000318"/>
    <property type="project" value="GO_Central"/>
</dbReference>
<evidence type="ECO:0000256" key="5">
    <source>
        <dbReference type="ARBA" id="ARBA00023136"/>
    </source>
</evidence>